<evidence type="ECO:0000256" key="1">
    <source>
        <dbReference type="SAM" id="Coils"/>
    </source>
</evidence>
<evidence type="ECO:0000313" key="2">
    <source>
        <dbReference type="EMBL" id="GFR94506.1"/>
    </source>
</evidence>
<reference evidence="2 3" key="1">
    <citation type="journal article" date="2021" name="Elife">
        <title>Chloroplast acquisition without the gene transfer in kleptoplastic sea slugs, Plakobranchus ocellatus.</title>
        <authorList>
            <person name="Maeda T."/>
            <person name="Takahashi S."/>
            <person name="Yoshida T."/>
            <person name="Shimamura S."/>
            <person name="Takaki Y."/>
            <person name="Nagai Y."/>
            <person name="Toyoda A."/>
            <person name="Suzuki Y."/>
            <person name="Arimoto A."/>
            <person name="Ishii H."/>
            <person name="Satoh N."/>
            <person name="Nishiyama T."/>
            <person name="Hasebe M."/>
            <person name="Maruyama T."/>
            <person name="Minagawa J."/>
            <person name="Obokata J."/>
            <person name="Shigenobu S."/>
        </authorList>
    </citation>
    <scope>NUCLEOTIDE SEQUENCE [LARGE SCALE GENOMIC DNA]</scope>
</reference>
<sequence>AEIEMLQTRNEKLEKDRADYKTQCDKLENRVGVTPCLPFPDCFFVFLLSLAYAPSLAMSPDLAAWAVCF</sequence>
<dbReference type="EMBL" id="BMAT01012555">
    <property type="protein sequence ID" value="GFR94506.1"/>
    <property type="molecule type" value="Genomic_DNA"/>
</dbReference>
<keyword evidence="1" id="KW-0175">Coiled coil</keyword>
<dbReference type="AlphaFoldDB" id="A0AAV4HCP3"/>
<comment type="caution">
    <text evidence="2">The sequence shown here is derived from an EMBL/GenBank/DDBJ whole genome shotgun (WGS) entry which is preliminary data.</text>
</comment>
<feature type="non-terminal residue" evidence="2">
    <location>
        <position position="1"/>
    </location>
</feature>
<keyword evidence="3" id="KW-1185">Reference proteome</keyword>
<dbReference type="Proteomes" id="UP000762676">
    <property type="component" value="Unassembled WGS sequence"/>
</dbReference>
<protein>
    <submittedName>
        <fullName evidence="2">Uncharacterized protein</fullName>
    </submittedName>
</protein>
<organism evidence="2 3">
    <name type="scientific">Elysia marginata</name>
    <dbReference type="NCBI Taxonomy" id="1093978"/>
    <lineage>
        <taxon>Eukaryota</taxon>
        <taxon>Metazoa</taxon>
        <taxon>Spiralia</taxon>
        <taxon>Lophotrochozoa</taxon>
        <taxon>Mollusca</taxon>
        <taxon>Gastropoda</taxon>
        <taxon>Heterobranchia</taxon>
        <taxon>Euthyneura</taxon>
        <taxon>Panpulmonata</taxon>
        <taxon>Sacoglossa</taxon>
        <taxon>Placobranchoidea</taxon>
        <taxon>Plakobranchidae</taxon>
        <taxon>Elysia</taxon>
    </lineage>
</organism>
<accession>A0AAV4HCP3</accession>
<proteinExistence type="predicted"/>
<evidence type="ECO:0000313" key="3">
    <source>
        <dbReference type="Proteomes" id="UP000762676"/>
    </source>
</evidence>
<feature type="coiled-coil region" evidence="1">
    <location>
        <begin position="3"/>
        <end position="30"/>
    </location>
</feature>
<name>A0AAV4HCP3_9GAST</name>
<gene>
    <name evidence="2" type="ORF">ElyMa_006251100</name>
</gene>